<dbReference type="AlphaFoldDB" id="A0A5C2SMB8"/>
<dbReference type="Proteomes" id="UP000313359">
    <property type="component" value="Unassembled WGS sequence"/>
</dbReference>
<evidence type="ECO:0000313" key="2">
    <source>
        <dbReference type="EMBL" id="RPD64279.1"/>
    </source>
</evidence>
<feature type="region of interest" description="Disordered" evidence="1">
    <location>
        <begin position="207"/>
        <end position="227"/>
    </location>
</feature>
<protein>
    <submittedName>
        <fullName evidence="2">Uncharacterized protein</fullName>
    </submittedName>
</protein>
<sequence length="227" mass="24481">MCSPGYPRLASMRVVCTGQCLRMLTCPHPVQRPTSSMFPAERNTHCPDASRSVTASPPPSLLLPPAAPDEPPAAALESPPSDPFVSPGFPLQLSPSQSHISHVTNSAIFPSRRRCPSTNTAIIDFLLTLPYVPSDTPPWPVLSWGLSWSVLSPALRTPQRYKSRQDSARCCCRRPNPPTRAQPAVVTCHIHRAPTHIQIQPLPPSSLLVPPAFGPSPSHSPPPSISP</sequence>
<evidence type="ECO:0000256" key="1">
    <source>
        <dbReference type="SAM" id="MobiDB-lite"/>
    </source>
</evidence>
<accession>A0A5C2SMB8</accession>
<evidence type="ECO:0000313" key="3">
    <source>
        <dbReference type="Proteomes" id="UP000313359"/>
    </source>
</evidence>
<feature type="compositionally biased region" description="Pro residues" evidence="1">
    <location>
        <begin position="212"/>
        <end position="227"/>
    </location>
</feature>
<feature type="compositionally biased region" description="Pro residues" evidence="1">
    <location>
        <begin position="56"/>
        <end position="71"/>
    </location>
</feature>
<organism evidence="2 3">
    <name type="scientific">Lentinus tigrinus ALCF2SS1-6</name>
    <dbReference type="NCBI Taxonomy" id="1328759"/>
    <lineage>
        <taxon>Eukaryota</taxon>
        <taxon>Fungi</taxon>
        <taxon>Dikarya</taxon>
        <taxon>Basidiomycota</taxon>
        <taxon>Agaricomycotina</taxon>
        <taxon>Agaricomycetes</taxon>
        <taxon>Polyporales</taxon>
        <taxon>Polyporaceae</taxon>
        <taxon>Lentinus</taxon>
    </lineage>
</organism>
<keyword evidence="3" id="KW-1185">Reference proteome</keyword>
<reference evidence="2" key="1">
    <citation type="journal article" date="2018" name="Genome Biol. Evol.">
        <title>Genomics and development of Lentinus tigrinus, a white-rot wood-decaying mushroom with dimorphic fruiting bodies.</title>
        <authorList>
            <person name="Wu B."/>
            <person name="Xu Z."/>
            <person name="Knudson A."/>
            <person name="Carlson A."/>
            <person name="Chen N."/>
            <person name="Kovaka S."/>
            <person name="LaButti K."/>
            <person name="Lipzen A."/>
            <person name="Pennachio C."/>
            <person name="Riley R."/>
            <person name="Schakwitz W."/>
            <person name="Umezawa K."/>
            <person name="Ohm R.A."/>
            <person name="Grigoriev I.V."/>
            <person name="Nagy L.G."/>
            <person name="Gibbons J."/>
            <person name="Hibbett D."/>
        </authorList>
    </citation>
    <scope>NUCLEOTIDE SEQUENCE [LARGE SCALE GENOMIC DNA]</scope>
    <source>
        <strain evidence="2">ALCF2SS1-6</strain>
    </source>
</reference>
<gene>
    <name evidence="2" type="ORF">L227DRAFT_323642</name>
</gene>
<feature type="region of interest" description="Disordered" evidence="1">
    <location>
        <begin position="31"/>
        <end position="89"/>
    </location>
</feature>
<dbReference type="EMBL" id="ML122254">
    <property type="protein sequence ID" value="RPD64279.1"/>
    <property type="molecule type" value="Genomic_DNA"/>
</dbReference>
<name>A0A5C2SMB8_9APHY</name>
<proteinExistence type="predicted"/>